<dbReference type="GO" id="GO:0005634">
    <property type="term" value="C:nucleus"/>
    <property type="evidence" value="ECO:0007669"/>
    <property type="project" value="TreeGrafter"/>
</dbReference>
<organism evidence="1 2">
    <name type="scientific">Panaeolus cyanescens</name>
    <dbReference type="NCBI Taxonomy" id="181874"/>
    <lineage>
        <taxon>Eukaryota</taxon>
        <taxon>Fungi</taxon>
        <taxon>Dikarya</taxon>
        <taxon>Basidiomycota</taxon>
        <taxon>Agaricomycotina</taxon>
        <taxon>Agaricomycetes</taxon>
        <taxon>Agaricomycetidae</taxon>
        <taxon>Agaricales</taxon>
        <taxon>Agaricineae</taxon>
        <taxon>Galeropsidaceae</taxon>
        <taxon>Panaeolus</taxon>
    </lineage>
</organism>
<sequence length="187" mass="21144">MHHIRLVAFDVLHTIITPRQPIYEQYSQIFTPYVGILPPESIKEAFKAAMRHVQREKPVYGGDTKQWWGDVIRRTALGAGAREADVEQNLAEIIDKLMLRFSSREGYKAFEDAIPTIQRLHQMGLKTIVISNGDIRFKPIVLSEAVGAEKPSKQIFQSALNAVNLHLNPGENVFQAKECLHIGDELT</sequence>
<dbReference type="InterPro" id="IPR051828">
    <property type="entry name" value="HAD-like_hydrolase_domain"/>
</dbReference>
<dbReference type="Pfam" id="PF00702">
    <property type="entry name" value="Hydrolase"/>
    <property type="match status" value="1"/>
</dbReference>
<evidence type="ECO:0000313" key="1">
    <source>
        <dbReference type="EMBL" id="PPQ63497.1"/>
    </source>
</evidence>
<protein>
    <recommendedName>
        <fullName evidence="3">Haloacid dehalogenase-like hydrolase domain-containing protein 3</fullName>
    </recommendedName>
</protein>
<dbReference type="Gene3D" id="3.40.50.1000">
    <property type="entry name" value="HAD superfamily/HAD-like"/>
    <property type="match status" value="1"/>
</dbReference>
<dbReference type="Gene3D" id="1.10.150.720">
    <property type="entry name" value="Haloacid dehalogenase-like hydrolase"/>
    <property type="match status" value="1"/>
</dbReference>
<dbReference type="InterPro" id="IPR023214">
    <property type="entry name" value="HAD_sf"/>
</dbReference>
<comment type="caution">
    <text evidence="1">The sequence shown here is derived from an EMBL/GenBank/DDBJ whole genome shotgun (WGS) entry which is preliminary data.</text>
</comment>
<evidence type="ECO:0000313" key="2">
    <source>
        <dbReference type="Proteomes" id="UP000284842"/>
    </source>
</evidence>
<dbReference type="FunCoup" id="A0A409VEH0">
    <property type="interactions" value="174"/>
</dbReference>
<dbReference type="InterPro" id="IPR044924">
    <property type="entry name" value="HAD-SF_hydro_IA_REG-2-like_cap"/>
</dbReference>
<dbReference type="PANTHER" id="PTHR46191:SF2">
    <property type="entry name" value="HALOACID DEHALOGENASE-LIKE HYDROLASE DOMAIN-CONTAINING PROTEIN 3"/>
    <property type="match status" value="1"/>
</dbReference>
<dbReference type="InParanoid" id="A0A409VEH0"/>
<gene>
    <name evidence="1" type="ORF">CVT24_005154</name>
</gene>
<reference evidence="1 2" key="1">
    <citation type="journal article" date="2018" name="Evol. Lett.">
        <title>Horizontal gene cluster transfer increased hallucinogenic mushroom diversity.</title>
        <authorList>
            <person name="Reynolds H.T."/>
            <person name="Vijayakumar V."/>
            <person name="Gluck-Thaler E."/>
            <person name="Korotkin H.B."/>
            <person name="Matheny P.B."/>
            <person name="Slot J.C."/>
        </authorList>
    </citation>
    <scope>NUCLEOTIDE SEQUENCE [LARGE SCALE GENOMIC DNA]</scope>
    <source>
        <strain evidence="1 2">2629</strain>
    </source>
</reference>
<dbReference type="EMBL" id="NHTK01006121">
    <property type="protein sequence ID" value="PPQ63497.1"/>
    <property type="molecule type" value="Genomic_DNA"/>
</dbReference>
<keyword evidence="2" id="KW-1185">Reference proteome</keyword>
<name>A0A409VEH0_9AGAR</name>
<dbReference type="PANTHER" id="PTHR46191">
    <property type="match status" value="1"/>
</dbReference>
<dbReference type="Proteomes" id="UP000284842">
    <property type="component" value="Unassembled WGS sequence"/>
</dbReference>
<dbReference type="InterPro" id="IPR036412">
    <property type="entry name" value="HAD-like_sf"/>
</dbReference>
<dbReference type="SUPFAM" id="SSF56784">
    <property type="entry name" value="HAD-like"/>
    <property type="match status" value="1"/>
</dbReference>
<proteinExistence type="predicted"/>
<dbReference type="OrthoDB" id="444127at2759"/>
<dbReference type="AlphaFoldDB" id="A0A409VEH0"/>
<dbReference type="STRING" id="181874.A0A409VEH0"/>
<accession>A0A409VEH0</accession>
<evidence type="ECO:0008006" key="3">
    <source>
        <dbReference type="Google" id="ProtNLM"/>
    </source>
</evidence>